<evidence type="ECO:0000313" key="1">
    <source>
        <dbReference type="EMBL" id="CAI8583317.1"/>
    </source>
</evidence>
<gene>
    <name evidence="1" type="ORF">VFH_U022000</name>
</gene>
<organism evidence="1 2">
    <name type="scientific">Vicia faba</name>
    <name type="common">Broad bean</name>
    <name type="synonym">Faba vulgaris</name>
    <dbReference type="NCBI Taxonomy" id="3906"/>
    <lineage>
        <taxon>Eukaryota</taxon>
        <taxon>Viridiplantae</taxon>
        <taxon>Streptophyta</taxon>
        <taxon>Embryophyta</taxon>
        <taxon>Tracheophyta</taxon>
        <taxon>Spermatophyta</taxon>
        <taxon>Magnoliopsida</taxon>
        <taxon>eudicotyledons</taxon>
        <taxon>Gunneridae</taxon>
        <taxon>Pentapetalae</taxon>
        <taxon>rosids</taxon>
        <taxon>fabids</taxon>
        <taxon>Fabales</taxon>
        <taxon>Fabaceae</taxon>
        <taxon>Papilionoideae</taxon>
        <taxon>50 kb inversion clade</taxon>
        <taxon>NPAAA clade</taxon>
        <taxon>Hologalegina</taxon>
        <taxon>IRL clade</taxon>
        <taxon>Fabeae</taxon>
        <taxon>Vicia</taxon>
    </lineage>
</organism>
<reference evidence="1 2" key="1">
    <citation type="submission" date="2023-01" db="EMBL/GenBank/DDBJ databases">
        <authorList>
            <person name="Kreplak J."/>
        </authorList>
    </citation>
    <scope>NUCLEOTIDE SEQUENCE [LARGE SCALE GENOMIC DNA]</scope>
</reference>
<proteinExistence type="predicted"/>
<dbReference type="Proteomes" id="UP001157006">
    <property type="component" value="Unassembled WGS sequence"/>
</dbReference>
<protein>
    <submittedName>
        <fullName evidence="1">Uncharacterized protein</fullName>
    </submittedName>
</protein>
<accession>A0AAV0YFQ7</accession>
<name>A0AAV0YFQ7_VICFA</name>
<comment type="caution">
    <text evidence="1">The sequence shown here is derived from an EMBL/GenBank/DDBJ whole genome shotgun (WGS) entry which is preliminary data.</text>
</comment>
<dbReference type="EMBL" id="CATIWC010000596">
    <property type="protein sequence ID" value="CAI8583317.1"/>
    <property type="molecule type" value="Genomic_DNA"/>
</dbReference>
<dbReference type="AlphaFoldDB" id="A0AAV0YFQ7"/>
<sequence>MWTLHDNYNDSISHCWSNSIVGCPMHVLTKKLQLLINSLKSRNWDIFGNTHVIVKNSSNNLAKIEDKIFLDGNNPHLRDQEQLAQLYLEKSLEERKILVG</sequence>
<evidence type="ECO:0000313" key="2">
    <source>
        <dbReference type="Proteomes" id="UP001157006"/>
    </source>
</evidence>
<keyword evidence="2" id="KW-1185">Reference proteome</keyword>